<reference evidence="2" key="1">
    <citation type="submission" date="2017-07" db="EMBL/GenBank/DDBJ databases">
        <title>Taro Niue Genome Assembly and Annotation.</title>
        <authorList>
            <person name="Atibalentja N."/>
            <person name="Keating K."/>
            <person name="Fields C.J."/>
        </authorList>
    </citation>
    <scope>NUCLEOTIDE SEQUENCE</scope>
    <source>
        <strain evidence="2">Niue_2</strain>
        <tissue evidence="2">Leaf</tissue>
    </source>
</reference>
<dbReference type="AlphaFoldDB" id="A0A843WRG0"/>
<feature type="compositionally biased region" description="Gly residues" evidence="1">
    <location>
        <begin position="1"/>
        <end position="10"/>
    </location>
</feature>
<dbReference type="PANTHER" id="PTHR33872:SF7">
    <property type="entry name" value="OSJNBA0084K11.10-LIKE PROTEIN"/>
    <property type="match status" value="1"/>
</dbReference>
<keyword evidence="3" id="KW-1185">Reference proteome</keyword>
<sequence length="125" mass="13532">MRRASWGGGVLRHAEGTGISRGEEDLGKGLMAVAAAAKKGSCMEIKRRGCAPAAPLPRPASAATPARPRVAVVRSVTRDEIDRFWRRKRMEEEDHLLAALKAAARIRARNLKARILLALSLSPSL</sequence>
<dbReference type="PANTHER" id="PTHR33872">
    <property type="entry name" value="DNA POLYMERASE EPSILON CATALYTIC SUBUNIT A"/>
    <property type="match status" value="1"/>
</dbReference>
<accession>A0A843WRG0</accession>
<name>A0A843WRG0_COLES</name>
<feature type="region of interest" description="Disordered" evidence="1">
    <location>
        <begin position="1"/>
        <end position="23"/>
    </location>
</feature>
<evidence type="ECO:0000313" key="2">
    <source>
        <dbReference type="EMBL" id="MQM10296.1"/>
    </source>
</evidence>
<protein>
    <submittedName>
        <fullName evidence="2">Uncharacterized protein</fullName>
    </submittedName>
</protein>
<organism evidence="2 3">
    <name type="scientific">Colocasia esculenta</name>
    <name type="common">Wild taro</name>
    <name type="synonym">Arum esculentum</name>
    <dbReference type="NCBI Taxonomy" id="4460"/>
    <lineage>
        <taxon>Eukaryota</taxon>
        <taxon>Viridiplantae</taxon>
        <taxon>Streptophyta</taxon>
        <taxon>Embryophyta</taxon>
        <taxon>Tracheophyta</taxon>
        <taxon>Spermatophyta</taxon>
        <taxon>Magnoliopsida</taxon>
        <taxon>Liliopsida</taxon>
        <taxon>Araceae</taxon>
        <taxon>Aroideae</taxon>
        <taxon>Colocasieae</taxon>
        <taxon>Colocasia</taxon>
    </lineage>
</organism>
<evidence type="ECO:0000313" key="3">
    <source>
        <dbReference type="Proteomes" id="UP000652761"/>
    </source>
</evidence>
<proteinExistence type="predicted"/>
<gene>
    <name evidence="2" type="ORF">Taro_043188</name>
</gene>
<dbReference type="EMBL" id="NMUH01004635">
    <property type="protein sequence ID" value="MQM10296.1"/>
    <property type="molecule type" value="Genomic_DNA"/>
</dbReference>
<comment type="caution">
    <text evidence="2">The sequence shown here is derived from an EMBL/GenBank/DDBJ whole genome shotgun (WGS) entry which is preliminary data.</text>
</comment>
<dbReference type="Proteomes" id="UP000652761">
    <property type="component" value="Unassembled WGS sequence"/>
</dbReference>
<evidence type="ECO:0000256" key="1">
    <source>
        <dbReference type="SAM" id="MobiDB-lite"/>
    </source>
</evidence>